<feature type="compositionally biased region" description="Low complexity" evidence="1">
    <location>
        <begin position="127"/>
        <end position="143"/>
    </location>
</feature>
<protein>
    <submittedName>
        <fullName evidence="4">Uncharacterized protein</fullName>
    </submittedName>
</protein>
<feature type="chain" id="PRO_5035203303" evidence="3">
    <location>
        <begin position="23"/>
        <end position="987"/>
    </location>
</feature>
<dbReference type="OrthoDB" id="20593at2759"/>
<evidence type="ECO:0000256" key="2">
    <source>
        <dbReference type="SAM" id="Phobius"/>
    </source>
</evidence>
<feature type="compositionally biased region" description="Low complexity" evidence="1">
    <location>
        <begin position="589"/>
        <end position="610"/>
    </location>
</feature>
<accession>A0A8J4PZX3</accession>
<feature type="region of interest" description="Disordered" evidence="1">
    <location>
        <begin position="126"/>
        <end position="154"/>
    </location>
</feature>
<dbReference type="AlphaFoldDB" id="A0A8J4PZX3"/>
<keyword evidence="2" id="KW-0812">Transmembrane</keyword>
<keyword evidence="5" id="KW-1185">Reference proteome</keyword>
<keyword evidence="3" id="KW-0732">Signal</keyword>
<keyword evidence="2" id="KW-0472">Membrane</keyword>
<evidence type="ECO:0000256" key="1">
    <source>
        <dbReference type="SAM" id="MobiDB-lite"/>
    </source>
</evidence>
<feature type="signal peptide" evidence="3">
    <location>
        <begin position="1"/>
        <end position="22"/>
    </location>
</feature>
<reference evidence="4" key="1">
    <citation type="submission" date="2020-01" db="EMBL/GenBank/DDBJ databases">
        <title>Development of genomics and gene disruption for Polysphondylium violaceum indicates a role for the polyketide synthase stlB in stalk morphogenesis.</title>
        <authorList>
            <person name="Narita B."/>
            <person name="Kawabe Y."/>
            <person name="Kin K."/>
            <person name="Saito T."/>
            <person name="Gibbs R."/>
            <person name="Kuspa A."/>
            <person name="Muzny D."/>
            <person name="Queller D."/>
            <person name="Richards S."/>
            <person name="Strassman J."/>
            <person name="Sucgang R."/>
            <person name="Worley K."/>
            <person name="Schaap P."/>
        </authorList>
    </citation>
    <scope>NUCLEOTIDE SEQUENCE</scope>
    <source>
        <strain evidence="4">QSvi11</strain>
    </source>
</reference>
<feature type="transmembrane region" description="Helical" evidence="2">
    <location>
        <begin position="46"/>
        <end position="64"/>
    </location>
</feature>
<comment type="caution">
    <text evidence="4">The sequence shown here is derived from an EMBL/GenBank/DDBJ whole genome shotgun (WGS) entry which is preliminary data.</text>
</comment>
<feature type="transmembrane region" description="Helical" evidence="2">
    <location>
        <begin position="455"/>
        <end position="477"/>
    </location>
</feature>
<dbReference type="Proteomes" id="UP000695562">
    <property type="component" value="Unassembled WGS sequence"/>
</dbReference>
<sequence>MFSKQILYCLIIFLNVISLVNGKTFSEWITQGESLKYGWTSSAGSTIAGVVVGTPVFFIVKFFIEKLDERKRQENEIKKLESKINRKSMSMGTVDPPPSRRATISNGDTYGTTKMIKEVIEGKSFNIQTPGGTSIGGSPISTPQQSQGTPLDSSGVVKCSSFNSTSTPGNRDSTIITNMPQFNDRQSLNMSINSNGQHISTPPHSSFLIMKSSQGGAPLLIDHSDSINKLLTPPSPVLSTFGKSSMSSRINSDPSPILSPDFFTNLKRTLGDNKKSIVNQQVNGHPQIQKLDHIKSSSSLTYSDSNKDEQETISASEEEECAVSGADVNFLHQSSNNIPTNNRSRISMSQNLSLLTYLSSNTIPKDHWNCLVYRVLELCNSFWFSHKFDGNQSLTFVNQIELALSGFSDHEKMKKSLKSGNDEYYTSPVVEQVYQQLSILYQYISLKKVRVDKDIISIFGIFSIMLPSLFGSFSKWMDENTTKNNLQNLGYTRKNIIEFSSIPLSNSYRDKKVSHKFSIYFLIDYIRTLLYQNIENSNGITLYKIVDKYHGIADDIDKILYQSKDFKDDLLNNFSEKRDLRGSTTYSQNRINNNNGSNTSLISNTNSNPNSTIRNQILDLPFGGGGVSKPMFTVINNQNNSVVSEFEVLSLSDDGENNIEDFNNSPNNNLNNNNNNVSMSIINRFNQIDYHLKNNQNNKGKSISLAQQRSIISLCRKHLDTTLNIFTSSEKFNNKFKVECIPVIKLLQSTLENLEDNLETGISIELLPVGEFIEWVTSFSKISTTLNNLIIKNSSNISIIKEKENEQSNSPLNNSPKLTSSIKINNTNTNNNNNNNYKPSSSPMTKIRYKLSPFGSPVSTTTFLSTSNPGAAQSVPISSSSPQQSFYKLNERDLPSNHDRCLQIVQLSQESIMLAILSSFSLCHRELVSLKNNNINDGMPLTSDAQDDEIVNYFTDSVGVFYSSIRTNIFCTFMLLNPLYSLSTEFD</sequence>
<dbReference type="EMBL" id="AJWJ01000032">
    <property type="protein sequence ID" value="KAF2077303.1"/>
    <property type="molecule type" value="Genomic_DNA"/>
</dbReference>
<feature type="compositionally biased region" description="Polar residues" evidence="1">
    <location>
        <begin position="807"/>
        <end position="824"/>
    </location>
</feature>
<name>A0A8J4PZX3_9MYCE</name>
<organism evidence="4 5">
    <name type="scientific">Polysphondylium violaceum</name>
    <dbReference type="NCBI Taxonomy" id="133409"/>
    <lineage>
        <taxon>Eukaryota</taxon>
        <taxon>Amoebozoa</taxon>
        <taxon>Evosea</taxon>
        <taxon>Eumycetozoa</taxon>
        <taxon>Dictyostelia</taxon>
        <taxon>Dictyosteliales</taxon>
        <taxon>Dictyosteliaceae</taxon>
        <taxon>Polysphondylium</taxon>
    </lineage>
</organism>
<evidence type="ECO:0000313" key="5">
    <source>
        <dbReference type="Proteomes" id="UP000695562"/>
    </source>
</evidence>
<feature type="region of interest" description="Disordered" evidence="1">
    <location>
        <begin position="804"/>
        <end position="842"/>
    </location>
</feature>
<feature type="compositionally biased region" description="Low complexity" evidence="1">
    <location>
        <begin position="825"/>
        <end position="836"/>
    </location>
</feature>
<evidence type="ECO:0000313" key="4">
    <source>
        <dbReference type="EMBL" id="KAF2077303.1"/>
    </source>
</evidence>
<proteinExistence type="predicted"/>
<evidence type="ECO:0000256" key="3">
    <source>
        <dbReference type="SAM" id="SignalP"/>
    </source>
</evidence>
<feature type="region of interest" description="Disordered" evidence="1">
    <location>
        <begin position="88"/>
        <end position="108"/>
    </location>
</feature>
<gene>
    <name evidence="4" type="ORF">CYY_001369</name>
</gene>
<keyword evidence="2" id="KW-1133">Transmembrane helix</keyword>
<feature type="region of interest" description="Disordered" evidence="1">
    <location>
        <begin position="582"/>
        <end position="610"/>
    </location>
</feature>